<dbReference type="AlphaFoldDB" id="A0A024G4D7"/>
<keyword evidence="3 4" id="KW-0653">Protein transport</keyword>
<keyword evidence="6" id="KW-1185">Reference proteome</keyword>
<name>A0A024G4D7_9STRA</name>
<reference evidence="5 6" key="1">
    <citation type="submission" date="2012-05" db="EMBL/GenBank/DDBJ databases">
        <title>Recombination and specialization in a pathogen metapopulation.</title>
        <authorList>
            <person name="Gardiner A."/>
            <person name="Kemen E."/>
            <person name="Schultz-Larsen T."/>
            <person name="MacLean D."/>
            <person name="Van Oosterhout C."/>
            <person name="Jones J.D.G."/>
        </authorList>
    </citation>
    <scope>NUCLEOTIDE SEQUENCE [LARGE SCALE GENOMIC DNA]</scope>
    <source>
        <strain evidence="5 6">Ac Nc2</strain>
    </source>
</reference>
<dbReference type="EMBL" id="CAIX01000016">
    <property type="protein sequence ID" value="CCI41179.1"/>
    <property type="molecule type" value="Genomic_DNA"/>
</dbReference>
<comment type="caution">
    <text evidence="5">The sequence shown here is derived from an EMBL/GenBank/DDBJ whole genome shotgun (WGS) entry which is preliminary data.</text>
</comment>
<evidence type="ECO:0000256" key="3">
    <source>
        <dbReference type="ARBA" id="ARBA00022927"/>
    </source>
</evidence>
<comment type="subcellular location">
    <subcellularLocation>
        <location evidence="4">Membrane</location>
        <topology evidence="4">Peripheral membrane protein</topology>
    </subcellularLocation>
</comment>
<comment type="function">
    <text evidence="4">Required for vesicular transport between the endoplasmic reticulum and the Golgi apparatus.</text>
</comment>
<dbReference type="SUPFAM" id="SSF48452">
    <property type="entry name" value="TPR-like"/>
    <property type="match status" value="1"/>
</dbReference>
<dbReference type="Gene3D" id="1.25.40.10">
    <property type="entry name" value="Tetratricopeptide repeat domain"/>
    <property type="match status" value="2"/>
</dbReference>
<dbReference type="CDD" id="cd15832">
    <property type="entry name" value="SNAP"/>
    <property type="match status" value="1"/>
</dbReference>
<accession>A0A024G4D7</accession>
<dbReference type="PANTHER" id="PTHR13768:SF8">
    <property type="entry name" value="ALPHA-SOLUBLE NSF ATTACHMENT PROTEIN"/>
    <property type="match status" value="1"/>
</dbReference>
<dbReference type="GO" id="GO:0006886">
    <property type="term" value="P:intracellular protein transport"/>
    <property type="evidence" value="ECO:0007669"/>
    <property type="project" value="UniProtKB-UniRule"/>
</dbReference>
<dbReference type="GO" id="GO:0035494">
    <property type="term" value="P:SNARE complex disassembly"/>
    <property type="evidence" value="ECO:0007669"/>
    <property type="project" value="TreeGrafter"/>
</dbReference>
<dbReference type="OrthoDB" id="9984275at2759"/>
<dbReference type="FunCoup" id="A0A024G4D7">
    <property type="interactions" value="476"/>
</dbReference>
<keyword evidence="2 4" id="KW-0813">Transport</keyword>
<comment type="similarity">
    <text evidence="1 4">Belongs to the SNAP family.</text>
</comment>
<proteinExistence type="inferred from homology"/>
<dbReference type="PANTHER" id="PTHR13768">
    <property type="entry name" value="SOLUBLE NSF ATTACHMENT PROTEIN SNAP"/>
    <property type="match status" value="1"/>
</dbReference>
<keyword evidence="4" id="KW-0931">ER-Golgi transport</keyword>
<dbReference type="STRING" id="65357.A0A024G4D7"/>
<gene>
    <name evidence="5" type="ORF">BN9_019630</name>
</gene>
<evidence type="ECO:0000256" key="1">
    <source>
        <dbReference type="ARBA" id="ARBA00010050"/>
    </source>
</evidence>
<dbReference type="InterPro" id="IPR000744">
    <property type="entry name" value="NSF_attach"/>
</dbReference>
<dbReference type="GO" id="GO:0019905">
    <property type="term" value="F:syntaxin binding"/>
    <property type="evidence" value="ECO:0007669"/>
    <property type="project" value="TreeGrafter"/>
</dbReference>
<dbReference type="GO" id="GO:0031201">
    <property type="term" value="C:SNARE complex"/>
    <property type="evidence" value="ECO:0007669"/>
    <property type="project" value="TreeGrafter"/>
</dbReference>
<dbReference type="Proteomes" id="UP000053237">
    <property type="component" value="Unassembled WGS sequence"/>
</dbReference>
<dbReference type="GO" id="GO:0005483">
    <property type="term" value="F:soluble NSF attachment protein activity"/>
    <property type="evidence" value="ECO:0007669"/>
    <property type="project" value="TreeGrafter"/>
</dbReference>
<keyword evidence="4" id="KW-0472">Membrane</keyword>
<evidence type="ECO:0008006" key="7">
    <source>
        <dbReference type="Google" id="ProtNLM"/>
    </source>
</evidence>
<organism evidence="5 6">
    <name type="scientific">Albugo candida</name>
    <dbReference type="NCBI Taxonomy" id="65357"/>
    <lineage>
        <taxon>Eukaryota</taxon>
        <taxon>Sar</taxon>
        <taxon>Stramenopiles</taxon>
        <taxon>Oomycota</taxon>
        <taxon>Peronosporomycetes</taxon>
        <taxon>Albuginales</taxon>
        <taxon>Albuginaceae</taxon>
        <taxon>Albugo</taxon>
    </lineage>
</organism>
<dbReference type="Pfam" id="PF14938">
    <property type="entry name" value="SNAP"/>
    <property type="match status" value="2"/>
</dbReference>
<dbReference type="InParanoid" id="A0A024G4D7"/>
<evidence type="ECO:0000313" key="6">
    <source>
        <dbReference type="Proteomes" id="UP000053237"/>
    </source>
</evidence>
<protein>
    <recommendedName>
        <fullName evidence="7">Alpha-soluble NSF attachment protein</fullName>
    </recommendedName>
</protein>
<evidence type="ECO:0000313" key="5">
    <source>
        <dbReference type="EMBL" id="CCI41179.1"/>
    </source>
</evidence>
<evidence type="ECO:0000256" key="2">
    <source>
        <dbReference type="ARBA" id="ARBA00022448"/>
    </source>
</evidence>
<dbReference type="InterPro" id="IPR011990">
    <property type="entry name" value="TPR-like_helical_dom_sf"/>
</dbReference>
<dbReference type="GO" id="GO:0005774">
    <property type="term" value="C:vacuolar membrane"/>
    <property type="evidence" value="ECO:0007669"/>
    <property type="project" value="TreeGrafter"/>
</dbReference>
<sequence length="261" mass="29144">MAERKAEEYLAQGNKALKKSGFFSFGGSQKYEDASDLFEKAGNQYKIAKNYAKRCTFLAVSDAVGYYRTAIAMLCDAGRFSNAAKLQKQIAETFEAQDNKEEALENYRQAADYFSGENQSSSANSMLIKVAQISAQLERYDAAREIYENLAKSSMDSNLLKFNAKNHLLNAGICALATKDLVLVQMKMGEYQDIDYTFGDSREGKFLQGMVKAYESFSADAFADAVYQYDTISKIEPWKISMLLHVKESIVGETTVAQDLT</sequence>
<evidence type="ECO:0000256" key="4">
    <source>
        <dbReference type="RuleBase" id="RU367013"/>
    </source>
</evidence>